<protein>
    <recommendedName>
        <fullName evidence="4">Copper transport protein</fullName>
    </recommendedName>
</protein>
<gene>
    <name evidence="5" type="ORF">SCODWIG_00272</name>
</gene>
<comment type="similarity">
    <text evidence="4">Belongs to the copper transporter (Ctr) (TC 1.A.56) family. SLC31A subfamily.</text>
</comment>
<dbReference type="PANTHER" id="PTHR12483">
    <property type="entry name" value="SOLUTE CARRIER FAMILY 31 COPPER TRANSPORTERS"/>
    <property type="match status" value="1"/>
</dbReference>
<dbReference type="AlphaFoldDB" id="A0A376B1J0"/>
<dbReference type="OrthoDB" id="161814at2759"/>
<feature type="transmembrane region" description="Helical" evidence="4">
    <location>
        <begin position="71"/>
        <end position="91"/>
    </location>
</feature>
<dbReference type="Proteomes" id="UP000262825">
    <property type="component" value="Unassembled WGS sequence"/>
</dbReference>
<evidence type="ECO:0000256" key="3">
    <source>
        <dbReference type="ARBA" id="ARBA00023136"/>
    </source>
</evidence>
<evidence type="ECO:0000256" key="1">
    <source>
        <dbReference type="ARBA" id="ARBA00022692"/>
    </source>
</evidence>
<sequence>MNHNNMKHHLLATTATIVTSTTKKPDSMHSMPPDGSHNTHGDMGKCSMSMTFTWNYTNTCVIFKWWRIKNFFELILSCLLIIIIAQFYEYLKYKVTRYRKSFLTIKLNSTPENSKQYQKFKIRESLYYSVQVGYSFMLMLVFMTYNGWLMLSVVIGAFLGHYHWNCPGSNGLPNTNPNACAQEEDLEGMACH</sequence>
<evidence type="ECO:0000256" key="2">
    <source>
        <dbReference type="ARBA" id="ARBA00022989"/>
    </source>
</evidence>
<comment type="subcellular location">
    <subcellularLocation>
        <location evidence="4">Membrane</location>
        <topology evidence="4">Multi-pass membrane protein</topology>
    </subcellularLocation>
</comment>
<reference evidence="6" key="1">
    <citation type="submission" date="2018-06" db="EMBL/GenBank/DDBJ databases">
        <authorList>
            <person name="Guldener U."/>
        </authorList>
    </citation>
    <scope>NUCLEOTIDE SEQUENCE [LARGE SCALE GENOMIC DNA]</scope>
    <source>
        <strain evidence="6">UTAD17</strain>
    </source>
</reference>
<evidence type="ECO:0000313" key="6">
    <source>
        <dbReference type="Proteomes" id="UP000262825"/>
    </source>
</evidence>
<accession>A0A376B1J0</accession>
<name>A0A376B1J0_9ASCO</name>
<keyword evidence="4" id="KW-0186">Copper</keyword>
<keyword evidence="1 4" id="KW-0812">Transmembrane</keyword>
<keyword evidence="4" id="KW-0187">Copper transport</keyword>
<evidence type="ECO:0000313" key="5">
    <source>
        <dbReference type="EMBL" id="SSD58511.1"/>
    </source>
</evidence>
<dbReference type="GO" id="GO:0000329">
    <property type="term" value="C:fungal-type vacuole membrane"/>
    <property type="evidence" value="ECO:0007669"/>
    <property type="project" value="TreeGrafter"/>
</dbReference>
<dbReference type="GO" id="GO:0005375">
    <property type="term" value="F:copper ion transmembrane transporter activity"/>
    <property type="evidence" value="ECO:0007669"/>
    <property type="project" value="UniProtKB-UniRule"/>
</dbReference>
<dbReference type="VEuPathDB" id="FungiDB:SCODWIG_00272"/>
<evidence type="ECO:0000256" key="4">
    <source>
        <dbReference type="RuleBase" id="RU367022"/>
    </source>
</evidence>
<dbReference type="EMBL" id="UFAJ01000020">
    <property type="protein sequence ID" value="SSD58511.1"/>
    <property type="molecule type" value="Genomic_DNA"/>
</dbReference>
<keyword evidence="2 4" id="KW-1133">Transmembrane helix</keyword>
<keyword evidence="4" id="KW-0406">Ion transport</keyword>
<organism evidence="5 6">
    <name type="scientific">Saccharomycodes ludwigii</name>
    <dbReference type="NCBI Taxonomy" id="36035"/>
    <lineage>
        <taxon>Eukaryota</taxon>
        <taxon>Fungi</taxon>
        <taxon>Dikarya</taxon>
        <taxon>Ascomycota</taxon>
        <taxon>Saccharomycotina</taxon>
        <taxon>Saccharomycetes</taxon>
        <taxon>Saccharomycodales</taxon>
        <taxon>Saccharomycodaceae</taxon>
        <taxon>Saccharomycodes</taxon>
    </lineage>
</organism>
<dbReference type="PANTHER" id="PTHR12483:SF115">
    <property type="entry name" value="COPPER TRANSPORT PROTEIN"/>
    <property type="match status" value="1"/>
</dbReference>
<dbReference type="Pfam" id="PF04145">
    <property type="entry name" value="Ctr"/>
    <property type="match status" value="2"/>
</dbReference>
<dbReference type="InterPro" id="IPR007274">
    <property type="entry name" value="Cop_transporter"/>
</dbReference>
<keyword evidence="4" id="KW-0813">Transport</keyword>
<proteinExistence type="inferred from homology"/>
<keyword evidence="6" id="KW-1185">Reference proteome</keyword>
<keyword evidence="3 4" id="KW-0472">Membrane</keyword>